<accession>A0AAN4Z944</accession>
<keyword evidence="3" id="KW-1185">Reference proteome</keyword>
<comment type="caution">
    <text evidence="2">The sequence shown here is derived from an EMBL/GenBank/DDBJ whole genome shotgun (WGS) entry which is preliminary data.</text>
</comment>
<dbReference type="EMBL" id="BTRK01000002">
    <property type="protein sequence ID" value="GMR36802.1"/>
    <property type="molecule type" value="Genomic_DNA"/>
</dbReference>
<reference evidence="3" key="1">
    <citation type="submission" date="2022-10" db="EMBL/GenBank/DDBJ databases">
        <title>Genome assembly of Pristionchus species.</title>
        <authorList>
            <person name="Yoshida K."/>
            <person name="Sommer R.J."/>
        </authorList>
    </citation>
    <scope>NUCLEOTIDE SEQUENCE [LARGE SCALE GENOMIC DNA]</scope>
    <source>
        <strain evidence="3">RS5460</strain>
    </source>
</reference>
<organism evidence="2 3">
    <name type="scientific">Pristionchus mayeri</name>
    <dbReference type="NCBI Taxonomy" id="1317129"/>
    <lineage>
        <taxon>Eukaryota</taxon>
        <taxon>Metazoa</taxon>
        <taxon>Ecdysozoa</taxon>
        <taxon>Nematoda</taxon>
        <taxon>Chromadorea</taxon>
        <taxon>Rhabditida</taxon>
        <taxon>Rhabditina</taxon>
        <taxon>Diplogasteromorpha</taxon>
        <taxon>Diplogasteroidea</taxon>
        <taxon>Neodiplogasteridae</taxon>
        <taxon>Pristionchus</taxon>
    </lineage>
</organism>
<dbReference type="Proteomes" id="UP001328107">
    <property type="component" value="Unassembled WGS sequence"/>
</dbReference>
<gene>
    <name evidence="2" type="ORF">PMAYCL1PPCAC_06997</name>
</gene>
<evidence type="ECO:0000313" key="3">
    <source>
        <dbReference type="Proteomes" id="UP001328107"/>
    </source>
</evidence>
<proteinExistence type="predicted"/>
<feature type="region of interest" description="Disordered" evidence="1">
    <location>
        <begin position="89"/>
        <end position="128"/>
    </location>
</feature>
<sequence length="128" mass="14382">MTDISHCCVLIGLLGRGILLFDGCLCCCQLRLQLLDVLSESLVLPLSLALHLAFVIRSQYFESAGANDLRLDNQHRLLCRSSLRRRGLRESVPLDGKGKKKKEEGKDEDRSHSEEESMKKDKESVIAN</sequence>
<evidence type="ECO:0000256" key="1">
    <source>
        <dbReference type="SAM" id="MobiDB-lite"/>
    </source>
</evidence>
<dbReference type="AlphaFoldDB" id="A0AAN4Z944"/>
<feature type="compositionally biased region" description="Basic and acidic residues" evidence="1">
    <location>
        <begin position="101"/>
        <end position="128"/>
    </location>
</feature>
<name>A0AAN4Z944_9BILA</name>
<protein>
    <submittedName>
        <fullName evidence="2">Uncharacterized protein</fullName>
    </submittedName>
</protein>
<evidence type="ECO:0000313" key="2">
    <source>
        <dbReference type="EMBL" id="GMR36802.1"/>
    </source>
</evidence>